<evidence type="ECO:0000313" key="3">
    <source>
        <dbReference type="EMBL" id="KAF9450702.1"/>
    </source>
</evidence>
<feature type="region of interest" description="Disordered" evidence="1">
    <location>
        <begin position="29"/>
        <end position="71"/>
    </location>
</feature>
<dbReference type="EMBL" id="MU151099">
    <property type="protein sequence ID" value="KAF9450702.1"/>
    <property type="molecule type" value="Genomic_DNA"/>
</dbReference>
<comment type="caution">
    <text evidence="3">The sequence shown here is derived from an EMBL/GenBank/DDBJ whole genome shotgun (WGS) entry which is preliminary data.</text>
</comment>
<keyword evidence="4" id="KW-1185">Reference proteome</keyword>
<protein>
    <submittedName>
        <fullName evidence="3">Uncharacterized protein</fullName>
    </submittedName>
</protein>
<feature type="chain" id="PRO_5040108657" evidence="2">
    <location>
        <begin position="19"/>
        <end position="71"/>
    </location>
</feature>
<evidence type="ECO:0000313" key="4">
    <source>
        <dbReference type="Proteomes" id="UP000807342"/>
    </source>
</evidence>
<dbReference type="Proteomes" id="UP000807342">
    <property type="component" value="Unassembled WGS sequence"/>
</dbReference>
<dbReference type="AlphaFoldDB" id="A0A9P5XI15"/>
<evidence type="ECO:0000256" key="2">
    <source>
        <dbReference type="SAM" id="SignalP"/>
    </source>
</evidence>
<reference evidence="3" key="1">
    <citation type="submission" date="2020-11" db="EMBL/GenBank/DDBJ databases">
        <authorList>
            <consortium name="DOE Joint Genome Institute"/>
            <person name="Ahrendt S."/>
            <person name="Riley R."/>
            <person name="Andreopoulos W."/>
            <person name="Labutti K."/>
            <person name="Pangilinan J."/>
            <person name="Ruiz-Duenas F.J."/>
            <person name="Barrasa J.M."/>
            <person name="Sanchez-Garcia M."/>
            <person name="Camarero S."/>
            <person name="Miyauchi S."/>
            <person name="Serrano A."/>
            <person name="Linde D."/>
            <person name="Babiker R."/>
            <person name="Drula E."/>
            <person name="Ayuso-Fernandez I."/>
            <person name="Pacheco R."/>
            <person name="Padilla G."/>
            <person name="Ferreira P."/>
            <person name="Barriuso J."/>
            <person name="Kellner H."/>
            <person name="Castanera R."/>
            <person name="Alfaro M."/>
            <person name="Ramirez L."/>
            <person name="Pisabarro A.G."/>
            <person name="Kuo A."/>
            <person name="Tritt A."/>
            <person name="Lipzen A."/>
            <person name="He G."/>
            <person name="Yan M."/>
            <person name="Ng V."/>
            <person name="Cullen D."/>
            <person name="Martin F."/>
            <person name="Rosso M.-N."/>
            <person name="Henrissat B."/>
            <person name="Hibbett D."/>
            <person name="Martinez A.T."/>
            <person name="Grigoriev I.V."/>
        </authorList>
    </citation>
    <scope>NUCLEOTIDE SEQUENCE</scope>
    <source>
        <strain evidence="3">MF-IS2</strain>
    </source>
</reference>
<accession>A0A9P5XI15</accession>
<evidence type="ECO:0000256" key="1">
    <source>
        <dbReference type="SAM" id="MobiDB-lite"/>
    </source>
</evidence>
<sequence>MKVQIASIFLLFAASALAAPISSDGEISDLARRQRPGNTAPWKSSREYDRIQQRGGPFRPAAKPDVIRRTG</sequence>
<keyword evidence="2" id="KW-0732">Signal</keyword>
<gene>
    <name evidence="3" type="ORF">P691DRAFT_809714</name>
</gene>
<proteinExistence type="predicted"/>
<feature type="signal peptide" evidence="2">
    <location>
        <begin position="1"/>
        <end position="18"/>
    </location>
</feature>
<name>A0A9P5XI15_9AGAR</name>
<organism evidence="3 4">
    <name type="scientific">Macrolepiota fuliginosa MF-IS2</name>
    <dbReference type="NCBI Taxonomy" id="1400762"/>
    <lineage>
        <taxon>Eukaryota</taxon>
        <taxon>Fungi</taxon>
        <taxon>Dikarya</taxon>
        <taxon>Basidiomycota</taxon>
        <taxon>Agaricomycotina</taxon>
        <taxon>Agaricomycetes</taxon>
        <taxon>Agaricomycetidae</taxon>
        <taxon>Agaricales</taxon>
        <taxon>Agaricineae</taxon>
        <taxon>Agaricaceae</taxon>
        <taxon>Macrolepiota</taxon>
    </lineage>
</organism>